<reference evidence="17" key="3">
    <citation type="submission" date="2016-04" db="EMBL/GenBank/DDBJ databases">
        <authorList>
            <person name="Shah S.A."/>
            <person name="Garrett R.A."/>
        </authorList>
    </citation>
    <scope>NUCLEOTIDE SEQUENCE [LARGE SCALE GENOMIC DNA]</scope>
    <source>
        <strain evidence="17">ATCC 35091 / DSM 1616 / JCM 8930 / NBRC 15331 / P1</strain>
    </source>
</reference>
<evidence type="ECO:0000259" key="1">
    <source>
        <dbReference type="Pfam" id="PF12172"/>
    </source>
</evidence>
<dbReference type="SUPFAM" id="SSF50249">
    <property type="entry name" value="Nucleic acid-binding proteins"/>
    <property type="match status" value="1"/>
</dbReference>
<sequence>MREEEIRELYFKYFDENKLPFIQCNKCGHKFYYPRVLCPKCGSSDIEVRFSKGLGKIFAMTKVYRKDGSYVIYGIVELEEGFRMYSNIIEESQADINRKVEVIFKEINGKKYPLFKTVTHLHNF</sequence>
<dbReference type="Proteomes" id="UP000267993">
    <property type="component" value="Chromosome"/>
</dbReference>
<evidence type="ECO:0000313" key="22">
    <source>
        <dbReference type="Proteomes" id="UP000275843"/>
    </source>
</evidence>
<dbReference type="SMR" id="A0A0E3M9E8"/>
<dbReference type="GeneID" id="1453969"/>
<evidence type="ECO:0000313" key="17">
    <source>
        <dbReference type="Proteomes" id="UP000076770"/>
    </source>
</evidence>
<evidence type="ECO:0000313" key="18">
    <source>
        <dbReference type="Proteomes" id="UP000267993"/>
    </source>
</evidence>
<dbReference type="EMBL" id="CP033240">
    <property type="protein sequence ID" value="AZF80325.1"/>
    <property type="molecule type" value="Genomic_DNA"/>
</dbReference>
<dbReference type="Proteomes" id="UP000594632">
    <property type="component" value="Chromosome"/>
</dbReference>
<evidence type="ECO:0000313" key="8">
    <source>
        <dbReference type="EMBL" id="AZF75109.1"/>
    </source>
</evidence>
<evidence type="ECO:0000313" key="7">
    <source>
        <dbReference type="EMBL" id="AZF72489.1"/>
    </source>
</evidence>
<dbReference type="KEGG" id="ssoa:SULA_0310"/>
<evidence type="ECO:0000313" key="4">
    <source>
        <dbReference type="EMBL" id="AKA78130.1"/>
    </source>
</evidence>
<accession>A0A0E3M9E8</accession>
<dbReference type="Proteomes" id="UP000033085">
    <property type="component" value="Chromosome"/>
</dbReference>
<evidence type="ECO:0000313" key="10">
    <source>
        <dbReference type="EMBL" id="AZF80325.1"/>
    </source>
</evidence>
<dbReference type="Pfam" id="PF12172">
    <property type="entry name" value="zf-ChsH2"/>
    <property type="match status" value="1"/>
</dbReference>
<name>A0A0E3M9E8_SACSO</name>
<dbReference type="OrthoDB" id="9573at2157"/>
<evidence type="ECO:0000313" key="11">
    <source>
        <dbReference type="EMBL" id="AZF82934.1"/>
    </source>
</evidence>
<dbReference type="InterPro" id="IPR022002">
    <property type="entry name" value="ChsH2_Znr"/>
</dbReference>
<dbReference type="Proteomes" id="UP000269431">
    <property type="component" value="Chromosome"/>
</dbReference>
<protein>
    <submittedName>
        <fullName evidence="2">Zn-ribbon domain-containing OB-fold protein</fullName>
    </submittedName>
</protein>
<evidence type="ECO:0000313" key="6">
    <source>
        <dbReference type="EMBL" id="AZF69869.1"/>
    </source>
</evidence>
<dbReference type="Proteomes" id="UP000273443">
    <property type="component" value="Chromosome"/>
</dbReference>
<evidence type="ECO:0000313" key="21">
    <source>
        <dbReference type="Proteomes" id="UP000273443"/>
    </source>
</evidence>
<evidence type="ECO:0000313" key="3">
    <source>
        <dbReference type="EMBL" id="AKA75437.1"/>
    </source>
</evidence>
<dbReference type="PATRIC" id="fig|2287.6.peg.319"/>
<dbReference type="PANTHER" id="PTHR34075">
    <property type="entry name" value="BLR3430 PROTEIN"/>
    <property type="match status" value="1"/>
</dbReference>
<dbReference type="Proteomes" id="UP000282269">
    <property type="component" value="Chromosome"/>
</dbReference>
<dbReference type="EMBL" id="CP011057">
    <property type="protein sequence ID" value="AKA78130.1"/>
    <property type="molecule type" value="Genomic_DNA"/>
</dbReference>
<dbReference type="AlphaFoldDB" id="A0A0E3M9E8"/>
<dbReference type="OMA" id="RARLYTW"/>
<dbReference type="EMBL" id="CP033241">
    <property type="protein sequence ID" value="AZF82934.1"/>
    <property type="molecule type" value="Genomic_DNA"/>
</dbReference>
<evidence type="ECO:0000313" key="23">
    <source>
        <dbReference type="Proteomes" id="UP000278715"/>
    </source>
</evidence>
<dbReference type="Proteomes" id="UP000278715">
    <property type="component" value="Chromosome"/>
</dbReference>
<dbReference type="RefSeq" id="WP_010923908.1">
    <property type="nucleotide sequence ID" value="NZ_CP011055.2"/>
</dbReference>
<organism evidence="2 15">
    <name type="scientific">Saccharolobus solfataricus</name>
    <name type="common">Sulfolobus solfataricus</name>
    <dbReference type="NCBI Taxonomy" id="2287"/>
    <lineage>
        <taxon>Archaea</taxon>
        <taxon>Thermoproteota</taxon>
        <taxon>Thermoprotei</taxon>
        <taxon>Sulfolobales</taxon>
        <taxon>Sulfolobaceae</taxon>
        <taxon>Saccharolobus</taxon>
    </lineage>
</organism>
<dbReference type="PANTHER" id="PTHR34075:SF5">
    <property type="entry name" value="BLR3430 PROTEIN"/>
    <property type="match status" value="1"/>
</dbReference>
<dbReference type="EMBL" id="CP011055">
    <property type="protein sequence ID" value="AKA72738.1"/>
    <property type="molecule type" value="Genomic_DNA"/>
</dbReference>
<dbReference type="EMBL" id="CP033237">
    <property type="protein sequence ID" value="AZF72489.1"/>
    <property type="molecule type" value="Genomic_DNA"/>
</dbReference>
<dbReference type="EMBL" id="CP050869">
    <property type="protein sequence ID" value="QPG49745.1"/>
    <property type="molecule type" value="Genomic_DNA"/>
</dbReference>
<dbReference type="Proteomes" id="UP000033106">
    <property type="component" value="Chromosome"/>
</dbReference>
<evidence type="ECO:0000313" key="24">
    <source>
        <dbReference type="Proteomes" id="UP000282269"/>
    </source>
</evidence>
<evidence type="ECO:0000313" key="5">
    <source>
        <dbReference type="EMBL" id="AZF67249.1"/>
    </source>
</evidence>
<evidence type="ECO:0000313" key="13">
    <source>
        <dbReference type="EMBL" id="SAI86188.1"/>
    </source>
</evidence>
<evidence type="ECO:0000313" key="16">
    <source>
        <dbReference type="Proteomes" id="UP000033106"/>
    </source>
</evidence>
<dbReference type="GeneID" id="44128234"/>
<dbReference type="EMBL" id="LT549890">
    <property type="protein sequence ID" value="SAI86188.1"/>
    <property type="molecule type" value="Genomic_DNA"/>
</dbReference>
<gene>
    <name evidence="12" type="ORF">HFC64_07875</name>
    <name evidence="13" type="ORF">SSOP1_2634</name>
    <name evidence="4" type="ORF">SULA_0310</name>
    <name evidence="2" type="ORF">SULB_0312</name>
    <name evidence="3" type="ORF">SULC_0310</name>
    <name evidence="5" type="ORF">SULG_01580</name>
    <name evidence="6" type="ORF">SULH_01580</name>
    <name evidence="7" type="ORF">SULI_01580</name>
    <name evidence="8" type="ORF">SULM_01580</name>
    <name evidence="9" type="ORF">SULN_01580</name>
    <name evidence="10" type="ORF">SULO_01590</name>
    <name evidence="11" type="ORF">SULZ_01595</name>
</gene>
<feature type="domain" description="ChsH2 rubredoxin-like zinc ribbon" evidence="1">
    <location>
        <begin position="15"/>
        <end position="47"/>
    </location>
</feature>
<proteinExistence type="predicted"/>
<dbReference type="InterPro" id="IPR052513">
    <property type="entry name" value="Thioester_dehydratase-like"/>
</dbReference>
<evidence type="ECO:0000313" key="14">
    <source>
        <dbReference type="Proteomes" id="UP000033057"/>
    </source>
</evidence>
<dbReference type="EMBL" id="CP033235">
    <property type="protein sequence ID" value="AZF67249.1"/>
    <property type="molecule type" value="Genomic_DNA"/>
</dbReference>
<evidence type="ECO:0000313" key="2">
    <source>
        <dbReference type="EMBL" id="AKA72738.1"/>
    </source>
</evidence>
<dbReference type="KEGG" id="ssof:SULC_0310"/>
<dbReference type="EMBL" id="CP033238">
    <property type="protein sequence ID" value="AZF75109.1"/>
    <property type="molecule type" value="Genomic_DNA"/>
</dbReference>
<evidence type="ECO:0000313" key="12">
    <source>
        <dbReference type="EMBL" id="QPG49745.1"/>
    </source>
</evidence>
<evidence type="ECO:0000313" key="15">
    <source>
        <dbReference type="Proteomes" id="UP000033085"/>
    </source>
</evidence>
<dbReference type="Proteomes" id="UP000275843">
    <property type="component" value="Chromosome"/>
</dbReference>
<dbReference type="Gene3D" id="6.10.30.10">
    <property type="match status" value="1"/>
</dbReference>
<evidence type="ECO:0000313" key="25">
    <source>
        <dbReference type="Proteomes" id="UP000594632"/>
    </source>
</evidence>
<evidence type="ECO:0000313" key="9">
    <source>
        <dbReference type="EMBL" id="AZF77717.1"/>
    </source>
</evidence>
<evidence type="ECO:0000313" key="19">
    <source>
        <dbReference type="Proteomes" id="UP000269431"/>
    </source>
</evidence>
<reference evidence="13" key="2">
    <citation type="submission" date="2016-04" db="EMBL/GenBank/DDBJ databases">
        <authorList>
            <person name="Evans L.H."/>
            <person name="Alamgir A."/>
            <person name="Owens N."/>
            <person name="Weber N.D."/>
            <person name="Virtaneva K."/>
            <person name="Barbian K."/>
            <person name="Babar A."/>
            <person name="Rosenke K."/>
        </authorList>
    </citation>
    <scope>NUCLEOTIDE SEQUENCE</scope>
    <source>
        <strain evidence="13">P1</strain>
    </source>
</reference>
<dbReference type="Proteomes" id="UP000033057">
    <property type="component" value="Chromosome"/>
</dbReference>
<dbReference type="InterPro" id="IPR012340">
    <property type="entry name" value="NA-bd_OB-fold"/>
</dbReference>
<reference evidence="12 25" key="6">
    <citation type="journal article" date="2020" name="Nat. Commun.">
        <title>The structures of two archaeal type IV pili illuminate evolutionary relationships.</title>
        <authorList>
            <person name="Wang F."/>
            <person name="Baquero D.P."/>
            <person name="Su Z."/>
            <person name="Beltran L.C."/>
            <person name="Prangishvili D."/>
            <person name="Krupovic M."/>
            <person name="Egelman E.H."/>
        </authorList>
    </citation>
    <scope>NUCLEOTIDE SEQUENCE [LARGE SCALE GENOMIC DNA]</scope>
    <source>
        <strain evidence="12 25">POZ149</strain>
    </source>
</reference>
<reference evidence="2" key="5">
    <citation type="submission" date="2018-10" db="EMBL/GenBank/DDBJ databases">
        <authorList>
            <person name="McCarthy S."/>
            <person name="Gradnigo J."/>
            <person name="Johnson T."/>
            <person name="Payne S."/>
            <person name="Lipzen A."/>
            <person name="Schackwitz W."/>
            <person name="Martin J."/>
            <person name="Moriyama E."/>
            <person name="Blum P."/>
        </authorList>
    </citation>
    <scope>NUCLEOTIDE SEQUENCE</scope>
    <source>
        <strain evidence="2">SARC-B</strain>
        <strain evidence="3">SARC-C</strain>
        <strain evidence="4">SULA</strain>
    </source>
</reference>
<reference evidence="18 19" key="4">
    <citation type="journal article" date="2018" name="Proc. Natl. Acad. Sci. U.S.A.">
        <title>Nonmutational mechanism of inheritance in the Archaeon Sulfolobus solfataricus.</title>
        <authorList>
            <person name="Payne S."/>
            <person name="McCarthy S."/>
            <person name="Johnson T."/>
            <person name="North E."/>
            <person name="Blum P."/>
        </authorList>
    </citation>
    <scope>NUCLEOTIDE SEQUENCE [LARGE SCALE GENOMIC DNA]</scope>
    <source>
        <strain evidence="6 18">SARC-H</strain>
        <strain evidence="7 22">SARC-I</strain>
        <strain evidence="9 23">SARC-N</strain>
        <strain evidence="10 24">SARC-O</strain>
        <strain evidence="11 19">SUL120</strain>
        <strain evidence="5 20">SULG</strain>
        <strain evidence="8 21">SULM</strain>
    </source>
</reference>
<dbReference type="Proteomes" id="UP000273194">
    <property type="component" value="Chromosome"/>
</dbReference>
<dbReference type="Proteomes" id="UP000076770">
    <property type="component" value="Chromosome i"/>
</dbReference>
<dbReference type="KEGG" id="ssol:SULB_0312"/>
<dbReference type="EMBL" id="CP011056">
    <property type="protein sequence ID" value="AKA75437.1"/>
    <property type="molecule type" value="Genomic_DNA"/>
</dbReference>
<reference evidence="14 15" key="1">
    <citation type="journal article" date="2015" name="Genome Announc.">
        <title>Complete Genome Sequence of Sulfolobus solfataricus Strain 98/2 and Evolved Derivatives.</title>
        <authorList>
            <person name="McCarthy S."/>
            <person name="Gradnigo J."/>
            <person name="Johnson T."/>
            <person name="Payne S."/>
            <person name="Lipzen A."/>
            <person name="Martin J."/>
            <person name="Schackwitz W."/>
            <person name="Moriyama E."/>
            <person name="Blum P."/>
        </authorList>
    </citation>
    <scope>NUCLEOTIDE SEQUENCE [LARGE SCALE GENOMIC DNA]</scope>
    <source>
        <strain evidence="14">98/2 SULC</strain>
        <strain evidence="2">SARC-B</strain>
        <strain evidence="3">SARC-C</strain>
        <strain evidence="4 16">SULA</strain>
        <strain evidence="15">SULB</strain>
    </source>
</reference>
<dbReference type="EMBL" id="CP033239">
    <property type="protein sequence ID" value="AZF77717.1"/>
    <property type="molecule type" value="Genomic_DNA"/>
</dbReference>
<dbReference type="EMBL" id="CP033236">
    <property type="protein sequence ID" value="AZF69869.1"/>
    <property type="molecule type" value="Genomic_DNA"/>
</dbReference>
<evidence type="ECO:0000313" key="20">
    <source>
        <dbReference type="Proteomes" id="UP000273194"/>
    </source>
</evidence>